<dbReference type="CDD" id="cd02860">
    <property type="entry name" value="E_set_Pullulanase"/>
    <property type="match status" value="1"/>
</dbReference>
<dbReference type="Pfam" id="PF02922">
    <property type="entry name" value="CBM_48"/>
    <property type="match status" value="1"/>
</dbReference>
<accession>A0A2G6KFX8</accession>
<feature type="domain" description="Alpha-1,6-glucosidases pullulanase-type C-terminal" evidence="3">
    <location>
        <begin position="779"/>
        <end position="893"/>
    </location>
</feature>
<dbReference type="Pfam" id="PF11852">
    <property type="entry name" value="Pullul_strch_C"/>
    <property type="match status" value="1"/>
</dbReference>
<dbReference type="Pfam" id="PF17967">
    <property type="entry name" value="Pullulanase_N2"/>
    <property type="match status" value="1"/>
</dbReference>
<dbReference type="InterPro" id="IPR040671">
    <property type="entry name" value="Pullulanase_N2"/>
</dbReference>
<dbReference type="InterPro" id="IPR014756">
    <property type="entry name" value="Ig_E-set"/>
</dbReference>
<feature type="domain" description="Glycoside hydrolase family 13 N-terminal" evidence="2">
    <location>
        <begin position="131"/>
        <end position="224"/>
    </location>
</feature>
<sequence>MKTAKARWISRDSLVWDVEQSDDCTPCLYYDPDGTLLICDGEIVTGENGREFELSFRGVVGENDSMYDRKLAYLPSLHGRMRIDTGQVDARELLDGALAIGIKNSAGKLLDATSIQTAGILDDFYAYDGELGVIFNDESPTLRLWSPTAQSVRLHLYTTPVDRKEIDNSPFLMGKKLDKHGVWTGVWEIEGKPAWKNVFYRYEVKVYTFWTGKLETFFVTDPYSVSLSTNSTRSQIVDLNDVDLQPKNWTSLQKPVLEALEDIVLYELHVRDFSISDQSVPTESRGRFVAFTESNSNGIRHLKGLSEAGLTHVHLLPVFDIATIEEERSKQIDLNDTVEKLQQYLSASQEDLTGFENLSDLPAHKSIRELCEEAVATDPASELPQKILVSIRDQDGFNWGYDPFHYGVPEGSYATNPGGSIRILEFRAMVKALSDIGLRVVMDVVYNHTHSARDCKKSVLDKVVPGYYYRLDDEGNIQNTTCCPDTATEHVMMEKLMLDTVKRWAVAYKVDGFRFDLMGHHTRSNMQKIRAMLDSLTLEQDGVDGTKIYVYGEGWQFGSIQENLPTPRDPDDITEQAAFTQTNAARSGIGTFNDRLRDALRGGNFDQSTKSDQGFATGLYTDYNTCFENVMTPESLEDQRTVLLTETDVIRLALAANLREFEFTNADNQSVKGKDIRYRGGIAGYTAQPRECINYVSAHDNYCLWDQVCAKAPFRTAGRQPETASAEERVRMQQLALSIVMLAQGIPFFHAGSEILRSKSGDGDSYHSGDWFNSLDFTYKTNKWGYGLPTKEKNENEWDFWRARLREPGIAPSREQILTTLEYCKALLRVRQSSRLFRLRTAEEIQRRVRFLNAERGASQIPGLIVMLLRDNLKDDPEIDPEHRMIVAFFNADRV</sequence>
<feature type="non-terminal residue" evidence="5">
    <location>
        <position position="895"/>
    </location>
</feature>
<evidence type="ECO:0000313" key="5">
    <source>
        <dbReference type="EMBL" id="PIE34573.1"/>
    </source>
</evidence>
<dbReference type="GO" id="GO:0051060">
    <property type="term" value="F:pullulanase activity"/>
    <property type="evidence" value="ECO:0007669"/>
    <property type="project" value="InterPro"/>
</dbReference>
<dbReference type="Gene3D" id="3.20.20.80">
    <property type="entry name" value="Glycosidases"/>
    <property type="match status" value="1"/>
</dbReference>
<dbReference type="SUPFAM" id="SSF81296">
    <property type="entry name" value="E set domains"/>
    <property type="match status" value="2"/>
</dbReference>
<comment type="similarity">
    <text evidence="1">Belongs to the glycosyl hydrolase 13 family.</text>
</comment>
<dbReference type="EMBL" id="PDSK01000083">
    <property type="protein sequence ID" value="PIE34573.1"/>
    <property type="molecule type" value="Genomic_DNA"/>
</dbReference>
<dbReference type="SUPFAM" id="SSF51445">
    <property type="entry name" value="(Trans)glycosidases"/>
    <property type="match status" value="1"/>
</dbReference>
<dbReference type="InterPro" id="IPR024561">
    <property type="entry name" value="Pullul_strch_C"/>
</dbReference>
<evidence type="ECO:0000256" key="1">
    <source>
        <dbReference type="ARBA" id="ARBA00008061"/>
    </source>
</evidence>
<organism evidence="5 6">
    <name type="scientific">candidate division KSB3 bacterium</name>
    <dbReference type="NCBI Taxonomy" id="2044937"/>
    <lineage>
        <taxon>Bacteria</taxon>
        <taxon>candidate division KSB3</taxon>
    </lineage>
</organism>
<dbReference type="Gene3D" id="2.60.40.1130">
    <property type="entry name" value="Rab geranylgeranyltransferase alpha-subunit, insert domain"/>
    <property type="match status" value="1"/>
</dbReference>
<dbReference type="InterPro" id="IPR011839">
    <property type="entry name" value="Pullul_strch"/>
</dbReference>
<comment type="caution">
    <text evidence="5">The sequence shown here is derived from an EMBL/GenBank/DDBJ whole genome shotgun (WGS) entry which is preliminary data.</text>
</comment>
<dbReference type="GO" id="GO:0005975">
    <property type="term" value="P:carbohydrate metabolic process"/>
    <property type="evidence" value="ECO:0007669"/>
    <property type="project" value="InterPro"/>
</dbReference>
<protein>
    <submittedName>
        <fullName evidence="5">Alpha-dextran endo-1,6-alpha-glucosidase</fullName>
    </submittedName>
</protein>
<gene>
    <name evidence="5" type="ORF">CSA56_07415</name>
</gene>
<evidence type="ECO:0000259" key="2">
    <source>
        <dbReference type="Pfam" id="PF02922"/>
    </source>
</evidence>
<dbReference type="NCBIfam" id="TIGR02103">
    <property type="entry name" value="pullul_strch"/>
    <property type="match status" value="1"/>
</dbReference>
<name>A0A2G6KFX8_9BACT</name>
<feature type="domain" description="Pullulanase N2" evidence="4">
    <location>
        <begin position="3"/>
        <end position="123"/>
    </location>
</feature>
<dbReference type="Gene3D" id="2.60.40.10">
    <property type="entry name" value="Immunoglobulins"/>
    <property type="match status" value="1"/>
</dbReference>
<evidence type="ECO:0000259" key="3">
    <source>
        <dbReference type="Pfam" id="PF11852"/>
    </source>
</evidence>
<proteinExistence type="inferred from homology"/>
<dbReference type="CDD" id="cd11341">
    <property type="entry name" value="AmyAc_Pullulanase_LD-like"/>
    <property type="match status" value="1"/>
</dbReference>
<dbReference type="AlphaFoldDB" id="A0A2G6KFX8"/>
<dbReference type="InterPro" id="IPR017853">
    <property type="entry name" value="GH"/>
</dbReference>
<reference evidence="5 6" key="1">
    <citation type="submission" date="2017-10" db="EMBL/GenBank/DDBJ databases">
        <title>Novel microbial diversity and functional potential in the marine mammal oral microbiome.</title>
        <authorList>
            <person name="Dudek N.K."/>
            <person name="Sun C.L."/>
            <person name="Burstein D."/>
            <person name="Kantor R.S."/>
            <person name="Aliaga Goltsman D.S."/>
            <person name="Bik E.M."/>
            <person name="Thomas B.C."/>
            <person name="Banfield J.F."/>
            <person name="Relman D.A."/>
        </authorList>
    </citation>
    <scope>NUCLEOTIDE SEQUENCE [LARGE SCALE GENOMIC DNA]</scope>
    <source>
        <strain evidence="5">DOLJORAL78_47_16</strain>
    </source>
</reference>
<dbReference type="InterPro" id="IPR013783">
    <property type="entry name" value="Ig-like_fold"/>
</dbReference>
<dbReference type="Proteomes" id="UP000230821">
    <property type="component" value="Unassembled WGS sequence"/>
</dbReference>
<dbReference type="SUPFAM" id="SSF51011">
    <property type="entry name" value="Glycosyl hydrolase domain"/>
    <property type="match status" value="1"/>
</dbReference>
<dbReference type="InterPro" id="IPR004193">
    <property type="entry name" value="Glyco_hydro_13_N"/>
</dbReference>
<evidence type="ECO:0000259" key="4">
    <source>
        <dbReference type="Pfam" id="PF17967"/>
    </source>
</evidence>
<dbReference type="PANTHER" id="PTHR43002">
    <property type="entry name" value="GLYCOGEN DEBRANCHING ENZYME"/>
    <property type="match status" value="1"/>
</dbReference>
<evidence type="ECO:0000313" key="6">
    <source>
        <dbReference type="Proteomes" id="UP000230821"/>
    </source>
</evidence>